<dbReference type="Pfam" id="PF04504">
    <property type="entry name" value="GeBP-like_DBD"/>
    <property type="match status" value="1"/>
</dbReference>
<protein>
    <recommendedName>
        <fullName evidence="3">Glabrous enhancer-binding protein-like DBD domain-containing protein</fullName>
    </recommendedName>
</protein>
<evidence type="ECO:0000256" key="2">
    <source>
        <dbReference type="SAM" id="MobiDB-lite"/>
    </source>
</evidence>
<evidence type="ECO:0000259" key="3">
    <source>
        <dbReference type="Pfam" id="PF04504"/>
    </source>
</evidence>
<feature type="domain" description="Glabrous enhancer-binding protein-like DBD" evidence="3">
    <location>
        <begin position="47"/>
        <end position="140"/>
    </location>
</feature>
<feature type="region of interest" description="Disordered" evidence="2">
    <location>
        <begin position="1"/>
        <end position="39"/>
    </location>
</feature>
<proteinExistence type="inferred from homology"/>
<dbReference type="GO" id="GO:0005634">
    <property type="term" value="C:nucleus"/>
    <property type="evidence" value="ECO:0007669"/>
    <property type="project" value="TreeGrafter"/>
</dbReference>
<comment type="caution">
    <text evidence="4">The sequence shown here is derived from an EMBL/GenBank/DDBJ whole genome shotgun (WGS) entry which is preliminary data.</text>
</comment>
<dbReference type="Proteomes" id="UP001454036">
    <property type="component" value="Unassembled WGS sequence"/>
</dbReference>
<evidence type="ECO:0000313" key="4">
    <source>
        <dbReference type="EMBL" id="GAA0142057.1"/>
    </source>
</evidence>
<dbReference type="InterPro" id="IPR053932">
    <property type="entry name" value="GeBP-like_DBD"/>
</dbReference>
<organism evidence="4 5">
    <name type="scientific">Lithospermum erythrorhizon</name>
    <name type="common">Purple gromwell</name>
    <name type="synonym">Lithospermum officinale var. erythrorhizon</name>
    <dbReference type="NCBI Taxonomy" id="34254"/>
    <lineage>
        <taxon>Eukaryota</taxon>
        <taxon>Viridiplantae</taxon>
        <taxon>Streptophyta</taxon>
        <taxon>Embryophyta</taxon>
        <taxon>Tracheophyta</taxon>
        <taxon>Spermatophyta</taxon>
        <taxon>Magnoliopsida</taxon>
        <taxon>eudicotyledons</taxon>
        <taxon>Gunneridae</taxon>
        <taxon>Pentapetalae</taxon>
        <taxon>asterids</taxon>
        <taxon>lamiids</taxon>
        <taxon>Boraginales</taxon>
        <taxon>Boraginaceae</taxon>
        <taxon>Boraginoideae</taxon>
        <taxon>Lithospermeae</taxon>
        <taxon>Lithospermum</taxon>
    </lineage>
</organism>
<dbReference type="PANTHER" id="PTHR31662">
    <property type="entry name" value="BNAANNG10740D PROTEIN-RELATED"/>
    <property type="match status" value="1"/>
</dbReference>
<dbReference type="PANTHER" id="PTHR31662:SF8">
    <property type="entry name" value="EXPRESSED PROTEIN"/>
    <property type="match status" value="1"/>
</dbReference>
<dbReference type="EMBL" id="BAABME010000355">
    <property type="protein sequence ID" value="GAA0142057.1"/>
    <property type="molecule type" value="Genomic_DNA"/>
</dbReference>
<feature type="compositionally biased region" description="Basic and acidic residues" evidence="2">
    <location>
        <begin position="1"/>
        <end position="10"/>
    </location>
</feature>
<sequence length="408" mass="44629">MDTNIDDHHSLSLKSKLPIKRKNPEFPSTTTPATAYGGDPRPPPFKFHRIWTEPDEIRFLHGLLKSGSDKLSFPRDLSVFYTRFSDSMSQPYTKSQLSEKLRRLRKKFRVISTRLAKGLDFVLLSPHDRALYDLSKQLWDPQFASTSPFSATNFIGNFGGGVSNDVSINHSENNKDSGDVEKNGNRGNVVFGNVGGLNLEGNGGDSGKALGLVGVKVEFLPDLEINCEDVGNGQEYDGLDDKLVFEGLDVEDGVEMKLSEVDVKFEDCIDIGDDGLCDNQGVGEGVYFGDGNGDVKSNGFTVFGGGEIQGAEVKVAQNGCANAGGPVIKVKEQMAGCDLNEVGGHAAKIVMNVFNEALEEARKGIVNEDLITGNEQSFEKQWQEQRVAELDVFAKRMRLIIENSLPKV</sequence>
<dbReference type="InterPro" id="IPR007592">
    <property type="entry name" value="GEBP"/>
</dbReference>
<dbReference type="AlphaFoldDB" id="A0AAV3NRR1"/>
<name>A0AAV3NRR1_LITER</name>
<accession>A0AAV3NRR1</accession>
<evidence type="ECO:0000256" key="1">
    <source>
        <dbReference type="ARBA" id="ARBA00010820"/>
    </source>
</evidence>
<dbReference type="GO" id="GO:0006355">
    <property type="term" value="P:regulation of DNA-templated transcription"/>
    <property type="evidence" value="ECO:0007669"/>
    <property type="project" value="InterPro"/>
</dbReference>
<comment type="similarity">
    <text evidence="1">Belongs to the GeBP family.</text>
</comment>
<evidence type="ECO:0000313" key="5">
    <source>
        <dbReference type="Proteomes" id="UP001454036"/>
    </source>
</evidence>
<keyword evidence="5" id="KW-1185">Reference proteome</keyword>
<gene>
    <name evidence="4" type="ORF">LIER_03043</name>
</gene>
<reference evidence="4 5" key="1">
    <citation type="submission" date="2024-01" db="EMBL/GenBank/DDBJ databases">
        <title>The complete chloroplast genome sequence of Lithospermum erythrorhizon: insights into the phylogenetic relationship among Boraginaceae species and the maternal lineages of purple gromwells.</title>
        <authorList>
            <person name="Okada T."/>
            <person name="Watanabe K."/>
        </authorList>
    </citation>
    <scope>NUCLEOTIDE SEQUENCE [LARGE SCALE GENOMIC DNA]</scope>
</reference>